<reference evidence="1 2" key="1">
    <citation type="submission" date="2019-05" db="EMBL/GenBank/DDBJ databases">
        <title>Another draft genome of Portunus trituberculatus and its Hox gene families provides insights of decapod evolution.</title>
        <authorList>
            <person name="Jeong J.-H."/>
            <person name="Song I."/>
            <person name="Kim S."/>
            <person name="Choi T."/>
            <person name="Kim D."/>
            <person name="Ryu S."/>
            <person name="Kim W."/>
        </authorList>
    </citation>
    <scope>NUCLEOTIDE SEQUENCE [LARGE SCALE GENOMIC DNA]</scope>
    <source>
        <tissue evidence="1">Muscle</tissue>
    </source>
</reference>
<evidence type="ECO:0000313" key="1">
    <source>
        <dbReference type="EMBL" id="MPC97079.1"/>
    </source>
</evidence>
<accession>A0A5B7JQE1</accession>
<name>A0A5B7JQE1_PORTR</name>
<dbReference type="EMBL" id="VSRR010108523">
    <property type="protein sequence ID" value="MPC97079.1"/>
    <property type="molecule type" value="Genomic_DNA"/>
</dbReference>
<dbReference type="Proteomes" id="UP000324222">
    <property type="component" value="Unassembled WGS sequence"/>
</dbReference>
<gene>
    <name evidence="1" type="ORF">E2C01_092370</name>
</gene>
<keyword evidence="2" id="KW-1185">Reference proteome</keyword>
<dbReference type="AlphaFoldDB" id="A0A5B7JQE1"/>
<proteinExistence type="predicted"/>
<organism evidence="1 2">
    <name type="scientific">Portunus trituberculatus</name>
    <name type="common">Swimming crab</name>
    <name type="synonym">Neptunus trituberculatus</name>
    <dbReference type="NCBI Taxonomy" id="210409"/>
    <lineage>
        <taxon>Eukaryota</taxon>
        <taxon>Metazoa</taxon>
        <taxon>Ecdysozoa</taxon>
        <taxon>Arthropoda</taxon>
        <taxon>Crustacea</taxon>
        <taxon>Multicrustacea</taxon>
        <taxon>Malacostraca</taxon>
        <taxon>Eumalacostraca</taxon>
        <taxon>Eucarida</taxon>
        <taxon>Decapoda</taxon>
        <taxon>Pleocyemata</taxon>
        <taxon>Brachyura</taxon>
        <taxon>Eubrachyura</taxon>
        <taxon>Portunoidea</taxon>
        <taxon>Portunidae</taxon>
        <taxon>Portuninae</taxon>
        <taxon>Portunus</taxon>
    </lineage>
</organism>
<evidence type="ECO:0000313" key="2">
    <source>
        <dbReference type="Proteomes" id="UP000324222"/>
    </source>
</evidence>
<comment type="caution">
    <text evidence="1">The sequence shown here is derived from an EMBL/GenBank/DDBJ whole genome shotgun (WGS) entry which is preliminary data.</text>
</comment>
<sequence length="74" mass="7732">MLGEGQGDSRSLVRVKEALLWGTTKEANEIGRKPIVESRDTAASHSSVDTSLLLLLSLSLPHSKTGGGLAETGT</sequence>
<protein>
    <submittedName>
        <fullName evidence="1">Uncharacterized protein</fullName>
    </submittedName>
</protein>